<dbReference type="InterPro" id="IPR009057">
    <property type="entry name" value="Homeodomain-like_sf"/>
</dbReference>
<protein>
    <submittedName>
        <fullName evidence="6">TetR family transcriptional regulator</fullName>
    </submittedName>
</protein>
<gene>
    <name evidence="6" type="ORF">BBK14_21695</name>
</gene>
<dbReference type="PROSITE" id="PS50977">
    <property type="entry name" value="HTH_TETR_2"/>
    <property type="match status" value="1"/>
</dbReference>
<evidence type="ECO:0000256" key="3">
    <source>
        <dbReference type="ARBA" id="ARBA00023163"/>
    </source>
</evidence>
<dbReference type="Pfam" id="PF00440">
    <property type="entry name" value="TetR_N"/>
    <property type="match status" value="1"/>
</dbReference>
<evidence type="ECO:0000256" key="2">
    <source>
        <dbReference type="ARBA" id="ARBA00023125"/>
    </source>
</evidence>
<dbReference type="Gene3D" id="1.10.10.60">
    <property type="entry name" value="Homeodomain-like"/>
    <property type="match status" value="1"/>
</dbReference>
<feature type="DNA-binding region" description="H-T-H motif" evidence="4">
    <location>
        <begin position="57"/>
        <end position="76"/>
    </location>
</feature>
<dbReference type="PANTHER" id="PTHR30055">
    <property type="entry name" value="HTH-TYPE TRANSCRIPTIONAL REGULATOR RUTR"/>
    <property type="match status" value="1"/>
</dbReference>
<reference evidence="7" key="1">
    <citation type="submission" date="2016-07" db="EMBL/GenBank/DDBJ databases">
        <title>Frankia sp. NRRL B-16219 Genome sequencing.</title>
        <authorList>
            <person name="Ghodhbane-Gtari F."/>
            <person name="Swanson E."/>
            <person name="Gueddou A."/>
            <person name="Louati M."/>
            <person name="Nouioui I."/>
            <person name="Hezbri K."/>
            <person name="Abebe-Akele F."/>
            <person name="Simpson S."/>
            <person name="Morris K."/>
            <person name="Thomas K."/>
            <person name="Gtari M."/>
            <person name="Tisa L.S."/>
        </authorList>
    </citation>
    <scope>NUCLEOTIDE SEQUENCE [LARGE SCALE GENOMIC DNA]</scope>
    <source>
        <strain evidence="7">NRRL B-16219</strain>
    </source>
</reference>
<evidence type="ECO:0000313" key="6">
    <source>
        <dbReference type="EMBL" id="OHV25747.1"/>
    </source>
</evidence>
<dbReference type="OrthoDB" id="8688418at2"/>
<feature type="domain" description="HTH tetR-type" evidence="5">
    <location>
        <begin position="34"/>
        <end position="94"/>
    </location>
</feature>
<dbReference type="PANTHER" id="PTHR30055:SF238">
    <property type="entry name" value="MYCOFACTOCIN BIOSYNTHESIS TRANSCRIPTIONAL REGULATOR MFTR-RELATED"/>
    <property type="match status" value="1"/>
</dbReference>
<dbReference type="SUPFAM" id="SSF46689">
    <property type="entry name" value="Homeodomain-like"/>
    <property type="match status" value="1"/>
</dbReference>
<evidence type="ECO:0000256" key="4">
    <source>
        <dbReference type="PROSITE-ProRule" id="PRU00335"/>
    </source>
</evidence>
<dbReference type="GO" id="GO:0000976">
    <property type="term" value="F:transcription cis-regulatory region binding"/>
    <property type="evidence" value="ECO:0007669"/>
    <property type="project" value="TreeGrafter"/>
</dbReference>
<dbReference type="PRINTS" id="PR00455">
    <property type="entry name" value="HTHTETR"/>
</dbReference>
<organism evidence="6 7">
    <name type="scientific">Parafrankia soli</name>
    <dbReference type="NCBI Taxonomy" id="2599596"/>
    <lineage>
        <taxon>Bacteria</taxon>
        <taxon>Bacillati</taxon>
        <taxon>Actinomycetota</taxon>
        <taxon>Actinomycetes</taxon>
        <taxon>Frankiales</taxon>
        <taxon>Frankiaceae</taxon>
        <taxon>Parafrankia</taxon>
    </lineage>
</organism>
<keyword evidence="7" id="KW-1185">Reference proteome</keyword>
<dbReference type="Gene3D" id="1.10.357.10">
    <property type="entry name" value="Tetracycline Repressor, domain 2"/>
    <property type="match status" value="1"/>
</dbReference>
<evidence type="ECO:0000313" key="7">
    <source>
        <dbReference type="Proteomes" id="UP000179769"/>
    </source>
</evidence>
<keyword evidence="2 4" id="KW-0238">DNA-binding</keyword>
<comment type="caution">
    <text evidence="6">The sequence shown here is derived from an EMBL/GenBank/DDBJ whole genome shotgun (WGS) entry which is preliminary data.</text>
</comment>
<accession>A0A1S1PWN2</accession>
<dbReference type="EMBL" id="MAXA01000228">
    <property type="protein sequence ID" value="OHV25747.1"/>
    <property type="molecule type" value="Genomic_DNA"/>
</dbReference>
<keyword evidence="1" id="KW-0805">Transcription regulation</keyword>
<keyword evidence="3" id="KW-0804">Transcription</keyword>
<evidence type="ECO:0000256" key="1">
    <source>
        <dbReference type="ARBA" id="ARBA00023015"/>
    </source>
</evidence>
<proteinExistence type="predicted"/>
<dbReference type="Proteomes" id="UP000179769">
    <property type="component" value="Unassembled WGS sequence"/>
</dbReference>
<dbReference type="InterPro" id="IPR001647">
    <property type="entry name" value="HTH_TetR"/>
</dbReference>
<dbReference type="InterPro" id="IPR050109">
    <property type="entry name" value="HTH-type_TetR-like_transc_reg"/>
</dbReference>
<dbReference type="GO" id="GO:0003700">
    <property type="term" value="F:DNA-binding transcription factor activity"/>
    <property type="evidence" value="ECO:0007669"/>
    <property type="project" value="TreeGrafter"/>
</dbReference>
<sequence>MPPSISWGRCGAAYSTTVAGEVSAGLDLRERTRRAVRTELMSVAMDLFVRNGYEATTIDEIVAAAGMSRRSFFRYFGSKEDVVLGHLDALGASLAEALDQRPANEDAWTALRRAFDTLIAHQTSDPQGALSMRQMLDGNPGLQARNLERQCRWHDRLAPQIAARLSYPGTGPADDSPAGAGAVVDSHPGAGPAAGARTAAVIGAALACMEAANRAWMATDGRTPLATILDDVMRTVRPAAF</sequence>
<evidence type="ECO:0000259" key="5">
    <source>
        <dbReference type="PROSITE" id="PS50977"/>
    </source>
</evidence>
<name>A0A1S1PWN2_9ACTN</name>
<dbReference type="AlphaFoldDB" id="A0A1S1PWN2"/>